<keyword evidence="3" id="KW-1185">Reference proteome</keyword>
<dbReference type="RefSeq" id="WP_144970429.1">
    <property type="nucleotide sequence ID" value="NZ_CP036289.1"/>
</dbReference>
<feature type="domain" description="YdhG-like" evidence="1">
    <location>
        <begin position="24"/>
        <end position="118"/>
    </location>
</feature>
<accession>A0A518C2S3</accession>
<dbReference type="KEGG" id="bvo:Pan97_05020"/>
<dbReference type="AlphaFoldDB" id="A0A518C2S3"/>
<name>A0A518C2S3_9BACT</name>
<dbReference type="Proteomes" id="UP000318626">
    <property type="component" value="Chromosome"/>
</dbReference>
<evidence type="ECO:0000313" key="3">
    <source>
        <dbReference type="Proteomes" id="UP000318626"/>
    </source>
</evidence>
<organism evidence="2 3">
    <name type="scientific">Bremerella volcania</name>
    <dbReference type="NCBI Taxonomy" id="2527984"/>
    <lineage>
        <taxon>Bacteria</taxon>
        <taxon>Pseudomonadati</taxon>
        <taxon>Planctomycetota</taxon>
        <taxon>Planctomycetia</taxon>
        <taxon>Pirellulales</taxon>
        <taxon>Pirellulaceae</taxon>
        <taxon>Bremerella</taxon>
    </lineage>
</organism>
<gene>
    <name evidence="2" type="ORF">Pan97_05020</name>
</gene>
<evidence type="ECO:0000313" key="2">
    <source>
        <dbReference type="EMBL" id="QDU73529.1"/>
    </source>
</evidence>
<dbReference type="OrthoDB" id="1121167at2"/>
<dbReference type="EMBL" id="CP036289">
    <property type="protein sequence ID" value="QDU73529.1"/>
    <property type="molecule type" value="Genomic_DNA"/>
</dbReference>
<dbReference type="Pfam" id="PF08818">
    <property type="entry name" value="DUF1801"/>
    <property type="match status" value="1"/>
</dbReference>
<dbReference type="InterPro" id="IPR014922">
    <property type="entry name" value="YdhG-like"/>
</dbReference>
<proteinExistence type="predicted"/>
<evidence type="ECO:0000259" key="1">
    <source>
        <dbReference type="Pfam" id="PF08818"/>
    </source>
</evidence>
<dbReference type="SUPFAM" id="SSF159888">
    <property type="entry name" value="YdhG-like"/>
    <property type="match status" value="1"/>
</dbReference>
<protein>
    <recommendedName>
        <fullName evidence="1">YdhG-like domain-containing protein</fullName>
    </recommendedName>
</protein>
<reference evidence="3" key="1">
    <citation type="submission" date="2019-02" db="EMBL/GenBank/DDBJ databases">
        <title>Deep-cultivation of Planctomycetes and their phenomic and genomic characterization uncovers novel biology.</title>
        <authorList>
            <person name="Wiegand S."/>
            <person name="Jogler M."/>
            <person name="Boedeker C."/>
            <person name="Pinto D."/>
            <person name="Vollmers J."/>
            <person name="Rivas-Marin E."/>
            <person name="Kohn T."/>
            <person name="Peeters S.H."/>
            <person name="Heuer A."/>
            <person name="Rast P."/>
            <person name="Oberbeckmann S."/>
            <person name="Bunk B."/>
            <person name="Jeske O."/>
            <person name="Meyerdierks A."/>
            <person name="Storesund J.E."/>
            <person name="Kallscheuer N."/>
            <person name="Luecker S."/>
            <person name="Lage O.M."/>
            <person name="Pohl T."/>
            <person name="Merkel B.J."/>
            <person name="Hornburger P."/>
            <person name="Mueller R.-W."/>
            <person name="Bruemmer F."/>
            <person name="Labrenz M."/>
            <person name="Spormann A.M."/>
            <person name="Op den Camp H."/>
            <person name="Overmann J."/>
            <person name="Amann R."/>
            <person name="Jetten M.S.M."/>
            <person name="Mascher T."/>
            <person name="Medema M.H."/>
            <person name="Devos D.P."/>
            <person name="Kaster A.-K."/>
            <person name="Ovreas L."/>
            <person name="Rohde M."/>
            <person name="Galperin M.Y."/>
            <person name="Jogler C."/>
        </authorList>
    </citation>
    <scope>NUCLEOTIDE SEQUENCE [LARGE SCALE GENOMIC DNA]</scope>
    <source>
        <strain evidence="3">Pan97</strain>
    </source>
</reference>
<sequence>MGNRRPSGVFSPKDLLADFPLSVRDTAQSLRKLVKEAVPDVREKAYPGWRIIGYRQSFYFAFIQPKADHVRLGFQWGTRLPDEEGLLEGEELSHIRYVPFESALDIPVDSITRLVQYASCHK</sequence>